<organism evidence="1 2">
    <name type="scientific">Halorutilus salinus</name>
    <dbReference type="NCBI Taxonomy" id="2487751"/>
    <lineage>
        <taxon>Archaea</taxon>
        <taxon>Methanobacteriati</taxon>
        <taxon>Methanobacteriota</taxon>
        <taxon>Stenosarchaea group</taxon>
        <taxon>Halobacteria</taxon>
        <taxon>Halorutilales</taxon>
        <taxon>Halorutilaceae</taxon>
        <taxon>Halorutilus</taxon>
    </lineage>
</organism>
<dbReference type="AlphaFoldDB" id="A0A9Q4GIA9"/>
<name>A0A9Q4GIA9_9EURY</name>
<dbReference type="EMBL" id="RKLV01000004">
    <property type="protein sequence ID" value="MCX2818633.1"/>
    <property type="molecule type" value="Genomic_DNA"/>
</dbReference>
<gene>
    <name evidence="1" type="ORF">EGH25_04610</name>
</gene>
<evidence type="ECO:0000313" key="1">
    <source>
        <dbReference type="EMBL" id="MCX2818633.1"/>
    </source>
</evidence>
<dbReference type="SUPFAM" id="SSF51735">
    <property type="entry name" value="NAD(P)-binding Rossmann-fold domains"/>
    <property type="match status" value="1"/>
</dbReference>
<evidence type="ECO:0000313" key="2">
    <source>
        <dbReference type="Proteomes" id="UP001149411"/>
    </source>
</evidence>
<protein>
    <recommendedName>
        <fullName evidence="3">UDP-glucose 4-epimerase</fullName>
    </recommendedName>
</protein>
<dbReference type="Proteomes" id="UP001149411">
    <property type="component" value="Unassembled WGS sequence"/>
</dbReference>
<keyword evidence="2" id="KW-1185">Reference proteome</keyword>
<dbReference type="RefSeq" id="WP_266086690.1">
    <property type="nucleotide sequence ID" value="NZ_RKLV01000004.1"/>
</dbReference>
<dbReference type="Gene3D" id="3.90.25.10">
    <property type="entry name" value="UDP-galactose 4-epimerase, domain 1"/>
    <property type="match status" value="1"/>
</dbReference>
<reference evidence="1" key="1">
    <citation type="submission" date="2022-09" db="EMBL/GenBank/DDBJ databases">
        <title>Haloadaptaus new haloarchaeum isolated from saline soil.</title>
        <authorList>
            <person name="Duran-Viseras A."/>
            <person name="Sanchez-Porro C."/>
            <person name="Ventosa A."/>
        </authorList>
    </citation>
    <scope>NUCLEOTIDE SEQUENCE</scope>
    <source>
        <strain evidence="1">F3-133</strain>
    </source>
</reference>
<proteinExistence type="predicted"/>
<accession>A0A9Q4GIA9</accession>
<comment type="caution">
    <text evidence="1">The sequence shown here is derived from an EMBL/GenBank/DDBJ whole genome shotgun (WGS) entry which is preliminary data.</text>
</comment>
<sequence>MENGDEEIYNVGSVDTVSVTEIAEVVSDELGLDPQFEYTGGERGWEGDVPRMRLSIEKLKSTG</sequence>
<dbReference type="InterPro" id="IPR036291">
    <property type="entry name" value="NAD(P)-bd_dom_sf"/>
</dbReference>
<evidence type="ECO:0008006" key="3">
    <source>
        <dbReference type="Google" id="ProtNLM"/>
    </source>
</evidence>